<feature type="region of interest" description="Disordered" evidence="2">
    <location>
        <begin position="151"/>
        <end position="187"/>
    </location>
</feature>
<name>A0ABM9MWT9_9LACO</name>
<evidence type="ECO:0000256" key="2">
    <source>
        <dbReference type="SAM" id="MobiDB-lite"/>
    </source>
</evidence>
<feature type="coiled-coil region" evidence="1">
    <location>
        <begin position="275"/>
        <end position="365"/>
    </location>
</feature>
<gene>
    <name evidence="3" type="ORF">R55214_HHFBAMCI_01045</name>
</gene>
<evidence type="ECO:0000256" key="1">
    <source>
        <dbReference type="SAM" id="Coils"/>
    </source>
</evidence>
<organism evidence="3 4">
    <name type="scientific">Fructobacillus evanidus</name>
    <dbReference type="NCBI Taxonomy" id="3064281"/>
    <lineage>
        <taxon>Bacteria</taxon>
        <taxon>Bacillati</taxon>
        <taxon>Bacillota</taxon>
        <taxon>Bacilli</taxon>
        <taxon>Lactobacillales</taxon>
        <taxon>Lactobacillaceae</taxon>
        <taxon>Fructobacillus</taxon>
    </lineage>
</organism>
<reference evidence="3 4" key="1">
    <citation type="submission" date="2023-10" db="EMBL/GenBank/DDBJ databases">
        <authorList>
            <person name="Botero Cardona J."/>
        </authorList>
    </citation>
    <scope>NUCLEOTIDE SEQUENCE [LARGE SCALE GENOMIC DNA]</scope>
    <source>
        <strain evidence="3 4">R-55214</strain>
    </source>
</reference>
<dbReference type="RefSeq" id="WP_338343771.1">
    <property type="nucleotide sequence ID" value="NZ_CAUZLH010000003.1"/>
</dbReference>
<dbReference type="Proteomes" id="UP001314166">
    <property type="component" value="Unassembled WGS sequence"/>
</dbReference>
<keyword evidence="4" id="KW-1185">Reference proteome</keyword>
<evidence type="ECO:0000313" key="4">
    <source>
        <dbReference type="Proteomes" id="UP001314166"/>
    </source>
</evidence>
<comment type="caution">
    <text evidence="3">The sequence shown here is derived from an EMBL/GenBank/DDBJ whole genome shotgun (WGS) entry which is preliminary data.</text>
</comment>
<protein>
    <submittedName>
        <fullName evidence="3">Uncharacterized protein</fullName>
    </submittedName>
</protein>
<sequence length="367" mass="41394">MRKLLKHLFPSHKTESHYGYEVRAGKYVPTEVFHETEDFLNYVEQQSQDLERRGLTDQVGLLKSAPSGEYLFALIFDLPARGDIDSQLADFYTKKKLPYDSSIFNRFSQSAEPVQPTHLEQVSNADDVTAENADLKVATENADLVVAADETTDAATTESQPVPGEQPSSATPVPVSEAVTADAEVETETLEQKDLKIQHLTALLAQQQAASSSQQPAETVPPVNPELASLQEDVSSAVVKVLEEKQAKLSALLNQSDQSGTIRRETQQEYEEKRIKLLDQVKKTAARDLEEAKRREKERYEQALRDLDDQFDKTQAHLVVEVDQSIQHDHDQMLEKRLDENQKQLERLLSAREELTTKIHEAKKLFS</sequence>
<accession>A0ABM9MWT9</accession>
<keyword evidence="1" id="KW-0175">Coiled coil</keyword>
<evidence type="ECO:0000313" key="3">
    <source>
        <dbReference type="EMBL" id="CAK1245831.1"/>
    </source>
</evidence>
<dbReference type="EMBL" id="CAUZMB010000006">
    <property type="protein sequence ID" value="CAK1245831.1"/>
    <property type="molecule type" value="Genomic_DNA"/>
</dbReference>
<proteinExistence type="predicted"/>